<gene>
    <name evidence="1" type="ORF">GXM_07707</name>
</gene>
<proteinExistence type="predicted"/>
<reference evidence="1 2" key="1">
    <citation type="submission" date="2019-10" db="EMBL/GenBank/DDBJ databases">
        <title>Genomic and transcriptomic insights into the perfect genentic adaptation of a filamentous nitrogen-fixing cyanobacterium to rice fields.</title>
        <authorList>
            <person name="Chen Z."/>
        </authorList>
    </citation>
    <scope>NUCLEOTIDE SEQUENCE [LARGE SCALE GENOMIC DNA]</scope>
    <source>
        <strain evidence="1">CCNUC1</strain>
    </source>
</reference>
<accession>A0A5P8WBP0</accession>
<dbReference type="KEGG" id="nsh:GXM_07707"/>
<keyword evidence="2" id="KW-1185">Reference proteome</keyword>
<dbReference type="AlphaFoldDB" id="A0A5P8WBP0"/>
<protein>
    <submittedName>
        <fullName evidence="1">Uncharacterized protein</fullName>
    </submittedName>
</protein>
<name>A0A5P8WBP0_9NOSO</name>
<evidence type="ECO:0000313" key="1">
    <source>
        <dbReference type="EMBL" id="QFS50213.1"/>
    </source>
</evidence>
<organism evidence="1 2">
    <name type="scientific">Nostoc sphaeroides CCNUC1</name>
    <dbReference type="NCBI Taxonomy" id="2653204"/>
    <lineage>
        <taxon>Bacteria</taxon>
        <taxon>Bacillati</taxon>
        <taxon>Cyanobacteriota</taxon>
        <taxon>Cyanophyceae</taxon>
        <taxon>Nostocales</taxon>
        <taxon>Nostocaceae</taxon>
        <taxon>Nostoc</taxon>
    </lineage>
</organism>
<evidence type="ECO:0000313" key="2">
    <source>
        <dbReference type="Proteomes" id="UP000326678"/>
    </source>
</evidence>
<sequence>MVNDKEVFRANTVMRCHRFICIGIPTMNHRWDLTQQLHH</sequence>
<dbReference type="EMBL" id="CP045227">
    <property type="protein sequence ID" value="QFS50213.1"/>
    <property type="molecule type" value="Genomic_DNA"/>
</dbReference>
<dbReference type="Proteomes" id="UP000326678">
    <property type="component" value="Chromosome Gxm2"/>
</dbReference>